<reference evidence="3 4" key="1">
    <citation type="submission" date="2019-06" db="EMBL/GenBank/DDBJ databases">
        <title>Whole genome shotgun sequence of Streptomyces cacaoi subsp. cacaoi NBRC 12748.</title>
        <authorList>
            <person name="Hosoyama A."/>
            <person name="Uohara A."/>
            <person name="Ohji S."/>
            <person name="Ichikawa N."/>
        </authorList>
    </citation>
    <scope>NUCLEOTIDE SEQUENCE [LARGE SCALE GENOMIC DNA]</scope>
    <source>
        <strain evidence="3 4">NBRC 12748</strain>
    </source>
</reference>
<dbReference type="InterPro" id="IPR021224">
    <property type="entry name" value="DUF2690"/>
</dbReference>
<gene>
    <name evidence="3" type="ORF">SCA03_23350</name>
</gene>
<evidence type="ECO:0000313" key="3">
    <source>
        <dbReference type="EMBL" id="GEB49784.1"/>
    </source>
</evidence>
<name>A0A4Y3QWL8_STRCI</name>
<keyword evidence="2" id="KW-0472">Membrane</keyword>
<dbReference type="InterPro" id="IPR001387">
    <property type="entry name" value="Cro/C1-type_HTH"/>
</dbReference>
<keyword evidence="4" id="KW-1185">Reference proteome</keyword>
<organism evidence="3 4">
    <name type="scientific">Streptomyces cacaoi</name>
    <dbReference type="NCBI Taxonomy" id="1898"/>
    <lineage>
        <taxon>Bacteria</taxon>
        <taxon>Bacillati</taxon>
        <taxon>Actinomycetota</taxon>
        <taxon>Actinomycetes</taxon>
        <taxon>Kitasatosporales</taxon>
        <taxon>Streptomycetaceae</taxon>
        <taxon>Streptomyces</taxon>
    </lineage>
</organism>
<dbReference type="RefSeq" id="WP_141275349.1">
    <property type="nucleotide sequence ID" value="NZ_BJMM01000009.1"/>
</dbReference>
<accession>A0A4Y3QWL8</accession>
<keyword evidence="2" id="KW-1133">Transmembrane helix</keyword>
<dbReference type="Pfam" id="PF10901">
    <property type="entry name" value="DUF2690"/>
    <property type="match status" value="1"/>
</dbReference>
<dbReference type="CDD" id="cd00093">
    <property type="entry name" value="HTH_XRE"/>
    <property type="match status" value="1"/>
</dbReference>
<comment type="caution">
    <text evidence="3">The sequence shown here is derived from an EMBL/GenBank/DDBJ whole genome shotgun (WGS) entry which is preliminary data.</text>
</comment>
<sequence length="390" mass="39073">MSDWKALPEALELDVRRLVEELRRAKDAAGLTLAQLATVTAYSKSSWERCLNGSQLPPRRAVETLAVRAGTDPLRMVALWELAETARNSGTGTTTTGPGGTDGPGEPGGSGEPDGAGEPNGAGGSVGTGRSTEPGEPVASSGPGELSGPREPGGPGEPDASVESGASGASGASGGPVQGDCAVGANGSARGGSSGGPAEPGRGTGSGAGGPRRRPGRRNAVLVAGAFLVVVGATVAFAVTRDEPSPAGGGSTGGTAVSKAPVEDVEARCHGDSCNGKDPVDKGCGGDAWTSAAERAEESYVEVRYSSACRAAWARIKSATPGDRVELVREDGRTYDEVVPDDANRAAFTFMLGAPIPRQVKACWELESGDRGCTKPGGDKELPAASPVPS</sequence>
<feature type="region of interest" description="Disordered" evidence="1">
    <location>
        <begin position="369"/>
        <end position="390"/>
    </location>
</feature>
<dbReference type="EMBL" id="BJMM01000009">
    <property type="protein sequence ID" value="GEB49784.1"/>
    <property type="molecule type" value="Genomic_DNA"/>
</dbReference>
<dbReference type="AlphaFoldDB" id="A0A4Y3QWL8"/>
<feature type="region of interest" description="Disordered" evidence="1">
    <location>
        <begin position="85"/>
        <end position="216"/>
    </location>
</feature>
<evidence type="ECO:0008006" key="5">
    <source>
        <dbReference type="Google" id="ProtNLM"/>
    </source>
</evidence>
<dbReference type="Proteomes" id="UP000319210">
    <property type="component" value="Unassembled WGS sequence"/>
</dbReference>
<keyword evidence="2" id="KW-0812">Transmembrane</keyword>
<proteinExistence type="predicted"/>
<dbReference type="Pfam" id="PF13560">
    <property type="entry name" value="HTH_31"/>
    <property type="match status" value="1"/>
</dbReference>
<feature type="transmembrane region" description="Helical" evidence="2">
    <location>
        <begin position="220"/>
        <end position="239"/>
    </location>
</feature>
<dbReference type="OrthoDB" id="4334712at2"/>
<evidence type="ECO:0000256" key="2">
    <source>
        <dbReference type="SAM" id="Phobius"/>
    </source>
</evidence>
<protein>
    <recommendedName>
        <fullName evidence="5">HTH cro/C1-type domain-containing protein</fullName>
    </recommendedName>
</protein>
<feature type="compositionally biased region" description="Gly residues" evidence="1">
    <location>
        <begin position="97"/>
        <end position="127"/>
    </location>
</feature>
<evidence type="ECO:0000256" key="1">
    <source>
        <dbReference type="SAM" id="MobiDB-lite"/>
    </source>
</evidence>
<feature type="compositionally biased region" description="Low complexity" evidence="1">
    <location>
        <begin position="140"/>
        <end position="150"/>
    </location>
</feature>
<evidence type="ECO:0000313" key="4">
    <source>
        <dbReference type="Proteomes" id="UP000319210"/>
    </source>
</evidence>
<feature type="compositionally biased region" description="Basic and acidic residues" evidence="1">
    <location>
        <begin position="369"/>
        <end position="382"/>
    </location>
</feature>
<feature type="compositionally biased region" description="Low complexity" evidence="1">
    <location>
        <begin position="157"/>
        <end position="170"/>
    </location>
</feature>